<dbReference type="WBParaSite" id="TASK_0000261701-mRNA-1">
    <property type="protein sequence ID" value="TASK_0000261701-mRNA-1"/>
    <property type="gene ID" value="TASK_0000261701"/>
</dbReference>
<evidence type="ECO:0000313" key="1">
    <source>
        <dbReference type="WBParaSite" id="TASK_0000261701-mRNA-1"/>
    </source>
</evidence>
<organism evidence="1">
    <name type="scientific">Taenia asiatica</name>
    <name type="common">Asian tapeworm</name>
    <dbReference type="NCBI Taxonomy" id="60517"/>
    <lineage>
        <taxon>Eukaryota</taxon>
        <taxon>Metazoa</taxon>
        <taxon>Spiralia</taxon>
        <taxon>Lophotrochozoa</taxon>
        <taxon>Platyhelminthes</taxon>
        <taxon>Cestoda</taxon>
        <taxon>Eucestoda</taxon>
        <taxon>Cyclophyllidea</taxon>
        <taxon>Taeniidae</taxon>
        <taxon>Taenia</taxon>
    </lineage>
</organism>
<reference evidence="1" key="1">
    <citation type="submission" date="2017-02" db="UniProtKB">
        <authorList>
            <consortium name="WormBaseParasite"/>
        </authorList>
    </citation>
    <scope>IDENTIFICATION</scope>
</reference>
<sequence length="65" mass="6910">LNDPLSGVTVARIRMLPNTMAVPLTKKAEKTVASKKQTYCLTSEAATVNKKQLSPGPLQTGLVIS</sequence>
<name>A0A0R3VYX3_TAEAS</name>
<accession>A0A0R3VYX3</accession>
<proteinExistence type="predicted"/>
<protein>
    <submittedName>
        <fullName evidence="1">BRCA2</fullName>
    </submittedName>
</protein>
<dbReference type="AlphaFoldDB" id="A0A0R3VYX3"/>